<name>A0A3S2VRG6_9HYPH</name>
<dbReference type="Pfam" id="PF02567">
    <property type="entry name" value="PhzC-PhzF"/>
    <property type="match status" value="1"/>
</dbReference>
<evidence type="ECO:0000313" key="4">
    <source>
        <dbReference type="Proteomes" id="UP000286997"/>
    </source>
</evidence>
<comment type="similarity">
    <text evidence="1">Belongs to the PhzF family.</text>
</comment>
<dbReference type="PANTHER" id="PTHR13774">
    <property type="entry name" value="PHENAZINE BIOSYNTHESIS PROTEIN"/>
    <property type="match status" value="1"/>
</dbReference>
<evidence type="ECO:0000256" key="1">
    <source>
        <dbReference type="ARBA" id="ARBA00008270"/>
    </source>
</evidence>
<accession>A0A3S2VRG6</accession>
<gene>
    <name evidence="3" type="ORF">EOE48_19525</name>
</gene>
<dbReference type="PANTHER" id="PTHR13774:SF32">
    <property type="entry name" value="ANTISENSE-ENHANCING SEQUENCE 1"/>
    <property type="match status" value="1"/>
</dbReference>
<dbReference type="OrthoDB" id="9788221at2"/>
<organism evidence="3 4">
    <name type="scientific">Methylobacterium oryzihabitans</name>
    <dbReference type="NCBI Taxonomy" id="2499852"/>
    <lineage>
        <taxon>Bacteria</taxon>
        <taxon>Pseudomonadati</taxon>
        <taxon>Pseudomonadota</taxon>
        <taxon>Alphaproteobacteria</taxon>
        <taxon>Hyphomicrobiales</taxon>
        <taxon>Methylobacteriaceae</taxon>
        <taxon>Methylobacterium</taxon>
    </lineage>
</organism>
<dbReference type="Gene3D" id="3.10.310.10">
    <property type="entry name" value="Diaminopimelate Epimerase, Chain A, domain 1"/>
    <property type="match status" value="2"/>
</dbReference>
<feature type="active site" evidence="2">
    <location>
        <position position="47"/>
    </location>
</feature>
<evidence type="ECO:0000256" key="2">
    <source>
        <dbReference type="PIRSR" id="PIRSR016184-1"/>
    </source>
</evidence>
<dbReference type="GO" id="GO:0016853">
    <property type="term" value="F:isomerase activity"/>
    <property type="evidence" value="ECO:0007669"/>
    <property type="project" value="TreeGrafter"/>
</dbReference>
<protein>
    <submittedName>
        <fullName evidence="3">PhzF family phenazine biosynthesis protein</fullName>
    </submittedName>
</protein>
<sequence>MAARRFATLDVFTEHPLAGNPLAVVLDAEGLDAMAMQAIAAEFNLSETVFVLPPDEPRHRARLRIFTPRQELPFAGHPTVGTAVLLALQDKRAEIADAVAFGLEETVGTVPCIVETGEGRGRARFRLPRLPEIWGEAGGLGPEPEAVARALGLDPAEIGFDLHRPSRHTAGTPFDFVPVRSLAALGRAKPSVESLQVAFGAGAKVFLYTRETGDPAQSFRARMFAPASGIPEDPATGGASAAFAGVLMQCEPLGDGTHDVMIAQGYEMGRPSEIALQLVIEGGALRGAEIGGSAVVVSRGELLL</sequence>
<dbReference type="GO" id="GO:0005737">
    <property type="term" value="C:cytoplasm"/>
    <property type="evidence" value="ECO:0007669"/>
    <property type="project" value="TreeGrafter"/>
</dbReference>
<dbReference type="AlphaFoldDB" id="A0A3S2VRG6"/>
<dbReference type="NCBIfam" id="TIGR00654">
    <property type="entry name" value="PhzF_family"/>
    <property type="match status" value="1"/>
</dbReference>
<dbReference type="InterPro" id="IPR003719">
    <property type="entry name" value="Phenazine_PhzF-like"/>
</dbReference>
<dbReference type="RefSeq" id="WP_127732239.1">
    <property type="nucleotide sequence ID" value="NZ_SACP01000021.1"/>
</dbReference>
<dbReference type="PIRSF" id="PIRSF016184">
    <property type="entry name" value="PhzC_PhzF"/>
    <property type="match status" value="1"/>
</dbReference>
<dbReference type="Proteomes" id="UP000286997">
    <property type="component" value="Unassembled WGS sequence"/>
</dbReference>
<comment type="caution">
    <text evidence="3">The sequence shown here is derived from an EMBL/GenBank/DDBJ whole genome shotgun (WGS) entry which is preliminary data.</text>
</comment>
<proteinExistence type="inferred from homology"/>
<dbReference type="EMBL" id="SACP01000021">
    <property type="protein sequence ID" value="RVU15459.1"/>
    <property type="molecule type" value="Genomic_DNA"/>
</dbReference>
<dbReference type="SUPFAM" id="SSF54506">
    <property type="entry name" value="Diaminopimelate epimerase-like"/>
    <property type="match status" value="1"/>
</dbReference>
<reference evidence="3 4" key="1">
    <citation type="submission" date="2019-01" db="EMBL/GenBank/DDBJ databases">
        <authorList>
            <person name="Chen W.-M."/>
        </authorList>
    </citation>
    <scope>NUCLEOTIDE SEQUENCE [LARGE SCALE GENOMIC DNA]</scope>
    <source>
        <strain evidence="3 4">TER-1</strain>
    </source>
</reference>
<evidence type="ECO:0000313" key="3">
    <source>
        <dbReference type="EMBL" id="RVU15459.1"/>
    </source>
</evidence>
<keyword evidence="4" id="KW-1185">Reference proteome</keyword>